<dbReference type="AlphaFoldDB" id="A0A0C9TIF7"/>
<feature type="domain" description="Mtf2-like C-terminal" evidence="2">
    <location>
        <begin position="187"/>
        <end position="231"/>
    </location>
</feature>
<name>A0A0C9TIF7_PAXIN</name>
<proteinExistence type="predicted"/>
<dbReference type="InterPro" id="IPR043837">
    <property type="entry name" value="Mtf2-like_C"/>
</dbReference>
<dbReference type="GO" id="GO:0005739">
    <property type="term" value="C:mitochondrion"/>
    <property type="evidence" value="ECO:0007669"/>
    <property type="project" value="InterPro"/>
</dbReference>
<sequence>MASLARTLPSRTFSNTTHTSYPSSSSSNSPTSSASPAKAHPSQDSIFTAPESPWDHVFADLDNNPPLLPAPVRKSHRQTSRSNSKTPTTAGESGKGILGRSSTVRARKESMTAREISVFDEMFNLIFSAVSEQNAVPSSAADSKLDKAPSIGRTPSSATSGPNAPLNDLFRTLRRHSSRVRWTSAIDEELDRKKEQMELCNTDQELLEWAMKEVFGESVRWDEEAKKALEASAVSTTGT</sequence>
<keyword evidence="4" id="KW-1185">Reference proteome</keyword>
<feature type="region of interest" description="Disordered" evidence="1">
    <location>
        <begin position="138"/>
        <end position="166"/>
    </location>
</feature>
<evidence type="ECO:0000313" key="4">
    <source>
        <dbReference type="Proteomes" id="UP000053647"/>
    </source>
</evidence>
<evidence type="ECO:0000256" key="1">
    <source>
        <dbReference type="SAM" id="MobiDB-lite"/>
    </source>
</evidence>
<feature type="region of interest" description="Disordered" evidence="1">
    <location>
        <begin position="1"/>
        <end position="106"/>
    </location>
</feature>
<organism evidence="3 4">
    <name type="scientific">Paxillus involutus ATCC 200175</name>
    <dbReference type="NCBI Taxonomy" id="664439"/>
    <lineage>
        <taxon>Eukaryota</taxon>
        <taxon>Fungi</taxon>
        <taxon>Dikarya</taxon>
        <taxon>Basidiomycota</taxon>
        <taxon>Agaricomycotina</taxon>
        <taxon>Agaricomycetes</taxon>
        <taxon>Agaricomycetidae</taxon>
        <taxon>Boletales</taxon>
        <taxon>Paxilineae</taxon>
        <taxon>Paxillaceae</taxon>
        <taxon>Paxillus</taxon>
    </lineage>
</organism>
<protein>
    <recommendedName>
        <fullName evidence="2">Mtf2-like C-terminal domain-containing protein</fullName>
    </recommendedName>
</protein>
<feature type="compositionally biased region" description="Polar residues" evidence="1">
    <location>
        <begin position="80"/>
        <end position="91"/>
    </location>
</feature>
<dbReference type="OrthoDB" id="2444174at2759"/>
<evidence type="ECO:0000313" key="3">
    <source>
        <dbReference type="EMBL" id="KIJ07697.1"/>
    </source>
</evidence>
<dbReference type="Proteomes" id="UP000053647">
    <property type="component" value="Unassembled WGS sequence"/>
</dbReference>
<feature type="compositionally biased region" description="Low complexity" evidence="1">
    <location>
        <begin position="14"/>
        <end position="42"/>
    </location>
</feature>
<dbReference type="EMBL" id="KN819810">
    <property type="protein sequence ID" value="KIJ07697.1"/>
    <property type="molecule type" value="Genomic_DNA"/>
</dbReference>
<dbReference type="Pfam" id="PF19189">
    <property type="entry name" value="Mtf2"/>
    <property type="match status" value="1"/>
</dbReference>
<reference evidence="4" key="2">
    <citation type="submission" date="2015-01" db="EMBL/GenBank/DDBJ databases">
        <title>Evolutionary Origins and Diversification of the Mycorrhizal Mutualists.</title>
        <authorList>
            <consortium name="DOE Joint Genome Institute"/>
            <consortium name="Mycorrhizal Genomics Consortium"/>
            <person name="Kohler A."/>
            <person name="Kuo A."/>
            <person name="Nagy L.G."/>
            <person name="Floudas D."/>
            <person name="Copeland A."/>
            <person name="Barry K.W."/>
            <person name="Cichocki N."/>
            <person name="Veneault-Fourrey C."/>
            <person name="LaButti K."/>
            <person name="Lindquist E.A."/>
            <person name="Lipzen A."/>
            <person name="Lundell T."/>
            <person name="Morin E."/>
            <person name="Murat C."/>
            <person name="Riley R."/>
            <person name="Ohm R."/>
            <person name="Sun H."/>
            <person name="Tunlid A."/>
            <person name="Henrissat B."/>
            <person name="Grigoriev I.V."/>
            <person name="Hibbett D.S."/>
            <person name="Martin F."/>
        </authorList>
    </citation>
    <scope>NUCLEOTIDE SEQUENCE [LARGE SCALE GENOMIC DNA]</scope>
    <source>
        <strain evidence="4">ATCC 200175</strain>
    </source>
</reference>
<gene>
    <name evidence="3" type="ORF">PAXINDRAFT_158346</name>
</gene>
<accession>A0A0C9TIF7</accession>
<feature type="compositionally biased region" description="Polar residues" evidence="1">
    <location>
        <begin position="153"/>
        <end position="162"/>
    </location>
</feature>
<feature type="non-terminal residue" evidence="3">
    <location>
        <position position="239"/>
    </location>
</feature>
<reference evidence="3 4" key="1">
    <citation type="submission" date="2014-06" db="EMBL/GenBank/DDBJ databases">
        <authorList>
            <consortium name="DOE Joint Genome Institute"/>
            <person name="Kuo A."/>
            <person name="Kohler A."/>
            <person name="Nagy L.G."/>
            <person name="Floudas D."/>
            <person name="Copeland A."/>
            <person name="Barry K.W."/>
            <person name="Cichocki N."/>
            <person name="Veneault-Fourrey C."/>
            <person name="LaButti K."/>
            <person name="Lindquist E.A."/>
            <person name="Lipzen A."/>
            <person name="Lundell T."/>
            <person name="Morin E."/>
            <person name="Murat C."/>
            <person name="Sun H."/>
            <person name="Tunlid A."/>
            <person name="Henrissat B."/>
            <person name="Grigoriev I.V."/>
            <person name="Hibbett D.S."/>
            <person name="Martin F."/>
            <person name="Nordberg H.P."/>
            <person name="Cantor M.N."/>
            <person name="Hua S.X."/>
        </authorList>
    </citation>
    <scope>NUCLEOTIDE SEQUENCE [LARGE SCALE GENOMIC DNA]</scope>
    <source>
        <strain evidence="3 4">ATCC 200175</strain>
    </source>
</reference>
<evidence type="ECO:0000259" key="2">
    <source>
        <dbReference type="Pfam" id="PF19189"/>
    </source>
</evidence>
<dbReference type="HOGENOM" id="CLU_1163539_0_0_1"/>